<comment type="similarity">
    <text evidence="1">Belongs to the 'GDSL' lipolytic enzyme family.</text>
</comment>
<dbReference type="InterPro" id="IPR036514">
    <property type="entry name" value="SGNH_hydro_sf"/>
</dbReference>
<dbReference type="AlphaFoldDB" id="A0A6A4KZT8"/>
<accession>A0A6A4KZT8</accession>
<evidence type="ECO:0000256" key="1">
    <source>
        <dbReference type="ARBA" id="ARBA00008668"/>
    </source>
</evidence>
<reference evidence="3" key="1">
    <citation type="journal article" date="2019" name="Genome Biol. Evol.">
        <title>The Rhododendron genome and chromosomal organization provide insight into shared whole-genome duplications across the heath family (Ericaceae).</title>
        <authorList>
            <person name="Soza V.L."/>
            <person name="Lindsley D."/>
            <person name="Waalkes A."/>
            <person name="Ramage E."/>
            <person name="Patwardhan R.P."/>
            <person name="Burton J.N."/>
            <person name="Adey A."/>
            <person name="Kumar A."/>
            <person name="Qiu R."/>
            <person name="Shendure J."/>
            <person name="Hall B."/>
        </authorList>
    </citation>
    <scope>NUCLEOTIDE SEQUENCE</scope>
    <source>
        <strain evidence="3">RSF 1966-606</strain>
    </source>
</reference>
<keyword evidence="2" id="KW-0732">Signal</keyword>
<dbReference type="PANTHER" id="PTHR22835:SF555">
    <property type="entry name" value="GDSL-LIKE LIPASE_ACYLHYDROLASE"/>
    <property type="match status" value="1"/>
</dbReference>
<proteinExistence type="inferred from homology"/>
<gene>
    <name evidence="3" type="ORF">C3L33_19171</name>
</gene>
<organism evidence="3">
    <name type="scientific">Rhododendron williamsianum</name>
    <dbReference type="NCBI Taxonomy" id="262921"/>
    <lineage>
        <taxon>Eukaryota</taxon>
        <taxon>Viridiplantae</taxon>
        <taxon>Streptophyta</taxon>
        <taxon>Embryophyta</taxon>
        <taxon>Tracheophyta</taxon>
        <taxon>Spermatophyta</taxon>
        <taxon>Magnoliopsida</taxon>
        <taxon>eudicotyledons</taxon>
        <taxon>Gunneridae</taxon>
        <taxon>Pentapetalae</taxon>
        <taxon>asterids</taxon>
        <taxon>Ericales</taxon>
        <taxon>Ericaceae</taxon>
        <taxon>Ericoideae</taxon>
        <taxon>Rhodoreae</taxon>
        <taxon>Rhododendron</taxon>
    </lineage>
</organism>
<dbReference type="EMBL" id="QEFC01003237">
    <property type="protein sequence ID" value="KAE9448931.1"/>
    <property type="molecule type" value="Genomic_DNA"/>
</dbReference>
<dbReference type="PANTHER" id="PTHR22835">
    <property type="entry name" value="ZINC FINGER FYVE DOMAIN CONTAINING PROTEIN"/>
    <property type="match status" value="1"/>
</dbReference>
<protein>
    <submittedName>
        <fullName evidence="3">Uncharacterized protein</fullName>
    </submittedName>
</protein>
<feature type="non-terminal residue" evidence="3">
    <location>
        <position position="1"/>
    </location>
</feature>
<feature type="chain" id="PRO_5025362471" evidence="2">
    <location>
        <begin position="17"/>
        <end position="122"/>
    </location>
</feature>
<evidence type="ECO:0000256" key="2">
    <source>
        <dbReference type="SAM" id="SignalP"/>
    </source>
</evidence>
<comment type="caution">
    <text evidence="3">The sequence shown here is derived from an EMBL/GenBank/DDBJ whole genome shotgun (WGS) entry which is preliminary data.</text>
</comment>
<feature type="signal peptide" evidence="2">
    <location>
        <begin position="1"/>
        <end position="16"/>
    </location>
</feature>
<sequence>MAIWVLGILLFVVVSGGNKGGVAASSGGGGGGLGSGCRFPAVYSFGDDNSDTGGNAAALDNLVLPNGQTFFGKPSGRYCNGRLIIDFIGIEESPLKSILPRPEDFSKALYIIDMGQNDLANS</sequence>
<evidence type="ECO:0000313" key="3">
    <source>
        <dbReference type="EMBL" id="KAE9448931.1"/>
    </source>
</evidence>
<name>A0A6A4KZT8_9ERIC</name>
<dbReference type="OrthoDB" id="1600564at2759"/>
<dbReference type="Gene3D" id="3.40.50.1110">
    <property type="entry name" value="SGNH hydrolase"/>
    <property type="match status" value="1"/>
</dbReference>